<comment type="catalytic activity">
    <reaction evidence="11">
        <text>tRNA(Thr) + L-threonine + ATP = L-threonyl-tRNA(Thr) + AMP + diphosphate + H(+)</text>
        <dbReference type="Rhea" id="RHEA:24624"/>
        <dbReference type="Rhea" id="RHEA-COMP:9670"/>
        <dbReference type="Rhea" id="RHEA-COMP:9704"/>
        <dbReference type="ChEBI" id="CHEBI:15378"/>
        <dbReference type="ChEBI" id="CHEBI:30616"/>
        <dbReference type="ChEBI" id="CHEBI:33019"/>
        <dbReference type="ChEBI" id="CHEBI:57926"/>
        <dbReference type="ChEBI" id="CHEBI:78442"/>
        <dbReference type="ChEBI" id="CHEBI:78534"/>
        <dbReference type="ChEBI" id="CHEBI:456215"/>
        <dbReference type="EC" id="6.1.1.3"/>
    </reaction>
</comment>
<dbReference type="InterPro" id="IPR012675">
    <property type="entry name" value="Beta-grasp_dom_sf"/>
</dbReference>
<dbReference type="RefSeq" id="XP_018279055.1">
    <property type="nucleotide sequence ID" value="XM_018423129.1"/>
</dbReference>
<evidence type="ECO:0000313" key="17">
    <source>
        <dbReference type="Proteomes" id="UP000053611"/>
    </source>
</evidence>
<organism evidence="16 17">
    <name type="scientific">Cutaneotrichosporon oleaginosum</name>
    <dbReference type="NCBI Taxonomy" id="879819"/>
    <lineage>
        <taxon>Eukaryota</taxon>
        <taxon>Fungi</taxon>
        <taxon>Dikarya</taxon>
        <taxon>Basidiomycota</taxon>
        <taxon>Agaricomycotina</taxon>
        <taxon>Tremellomycetes</taxon>
        <taxon>Trichosporonales</taxon>
        <taxon>Trichosporonaceae</taxon>
        <taxon>Cutaneotrichosporon</taxon>
    </lineage>
</organism>
<dbReference type="CDD" id="cd00860">
    <property type="entry name" value="ThrRS_anticodon"/>
    <property type="match status" value="1"/>
</dbReference>
<sequence>MFESKIPSRRELSTLNACIPPRHQRHASSPQPPSQQIELTRRSPEVYMITRHILAARLPFLSPRFNPRPFAARASAQRSIPFQLASLSHSLHTTPAVKMPEAAGAPVPHEPLVGKTETQQPPKQKQPKQQQQQQQQQQGKKNDKKEKKGGGAVTELNPPPEWFAERIKIFDDYMAKYNDFVAKQERSPITVTLPDGKQVEGTAWETTPMDIAKGISTSLADRIIIAKVDNQELWDLTRPLEKSVSLALLDFDSPENDYEARQVFWHSSAHVMGEACERSFEGCCLGYGPPLPEGGFFYDMNLANEKTIGPEDYKQIEEISKKAVKEKQKFERLSLPKEVLLEMFKYNKYKQHYINEKVPDGTESTVYRCGPLIDLCLGPHVPHTGRIKSLAVTKNSSSYFLGDKDNDSFQRVYGMSFPDSKQMTEWKKLQEEAAKRDHRKIGLQQELFFFSDLSPGSPFMLPLGMRIYNALMKFIREEYHKRGFVEVGTPNMFNSKLWQTSGHWEHYSKDMFLLKVEEEQFALKPMNCPGHCVAFDHRERSYKELPLRMAEFGVLHRNEASGALSGMTRVRRFVQDDAHIFCTVDQIGDELLGAIDFLDAVYKPFGFDYKVGLSTRNPEKWMGDLEVWNKAESSLKDVLEAKMPGRWHINEADAAFYGPKLDFDLTDALGRKWQCGTIQLDFQLPERFNLSYRGPEQPNADGTGNFHRPVMIHRAILGSLERFLAIITENCAGRWPFWLSPRQVVVIPVAALYRDYATKVAKAFSDADIYAEADLSDNTLNKKIRNAQTQQWNFILVVGQDELDAGAVNIRNRDDEVQGREETVKLEEAIAKLVKLKSERQRISKVA</sequence>
<feature type="domain" description="Aminoacyl-transfer RNA synthetases class-II family profile" evidence="14">
    <location>
        <begin position="464"/>
        <end position="736"/>
    </location>
</feature>
<dbReference type="InterPro" id="IPR036621">
    <property type="entry name" value="Anticodon-bd_dom_sf"/>
</dbReference>
<feature type="domain" description="TGS" evidence="15">
    <location>
        <begin position="185"/>
        <end position="250"/>
    </location>
</feature>
<evidence type="ECO:0000256" key="6">
    <source>
        <dbReference type="ARBA" id="ARBA00022741"/>
    </source>
</evidence>
<evidence type="ECO:0000256" key="1">
    <source>
        <dbReference type="ARBA" id="ARBA00004496"/>
    </source>
</evidence>
<evidence type="ECO:0000256" key="9">
    <source>
        <dbReference type="ARBA" id="ARBA00023146"/>
    </source>
</evidence>
<dbReference type="CDD" id="cd01667">
    <property type="entry name" value="TGS_ThrRS"/>
    <property type="match status" value="1"/>
</dbReference>
<name>A0A0J1B4H2_9TREE</name>
<comment type="similarity">
    <text evidence="2">Belongs to the class-II aminoacyl-tRNA synthetase family.</text>
</comment>
<keyword evidence="17" id="KW-1185">Reference proteome</keyword>
<evidence type="ECO:0000256" key="2">
    <source>
        <dbReference type="ARBA" id="ARBA00008226"/>
    </source>
</evidence>
<accession>A0A0J1B4H2</accession>
<evidence type="ECO:0000256" key="7">
    <source>
        <dbReference type="ARBA" id="ARBA00022840"/>
    </source>
</evidence>
<dbReference type="Pfam" id="PF02824">
    <property type="entry name" value="TGS"/>
    <property type="match status" value="1"/>
</dbReference>
<dbReference type="PRINTS" id="PR01047">
    <property type="entry name" value="TRNASYNTHTHR"/>
</dbReference>
<dbReference type="InterPro" id="IPR012676">
    <property type="entry name" value="TGS-like"/>
</dbReference>
<dbReference type="Gene3D" id="3.30.930.10">
    <property type="entry name" value="Bira Bifunctional Protein, Domain 2"/>
    <property type="match status" value="1"/>
</dbReference>
<dbReference type="InterPro" id="IPR006195">
    <property type="entry name" value="aa-tRNA-synth_II"/>
</dbReference>
<dbReference type="GO" id="GO:0004829">
    <property type="term" value="F:threonine-tRNA ligase activity"/>
    <property type="evidence" value="ECO:0007669"/>
    <property type="project" value="UniProtKB-EC"/>
</dbReference>
<dbReference type="SUPFAM" id="SSF55681">
    <property type="entry name" value="Class II aaRS and biotin synthetases"/>
    <property type="match status" value="1"/>
</dbReference>
<dbReference type="InterPro" id="IPR004095">
    <property type="entry name" value="TGS"/>
</dbReference>
<dbReference type="InterPro" id="IPR047246">
    <property type="entry name" value="ThrRS_anticodon"/>
</dbReference>
<dbReference type="InterPro" id="IPR004154">
    <property type="entry name" value="Anticodon-bd"/>
</dbReference>
<evidence type="ECO:0000256" key="10">
    <source>
        <dbReference type="ARBA" id="ARBA00031900"/>
    </source>
</evidence>
<dbReference type="HAMAP" id="MF_00184">
    <property type="entry name" value="Thr_tRNA_synth"/>
    <property type="match status" value="1"/>
</dbReference>
<dbReference type="GO" id="GO:0005524">
    <property type="term" value="F:ATP binding"/>
    <property type="evidence" value="ECO:0007669"/>
    <property type="project" value="UniProtKB-KW"/>
</dbReference>
<dbReference type="InterPro" id="IPR002314">
    <property type="entry name" value="aa-tRNA-synt_IIb"/>
</dbReference>
<dbReference type="SUPFAM" id="SSF52954">
    <property type="entry name" value="Class II aaRS ABD-related"/>
    <property type="match status" value="1"/>
</dbReference>
<dbReference type="CDD" id="cd00771">
    <property type="entry name" value="ThrRS_core"/>
    <property type="match status" value="1"/>
</dbReference>
<dbReference type="SUPFAM" id="SSF81271">
    <property type="entry name" value="TGS-like"/>
    <property type="match status" value="1"/>
</dbReference>
<protein>
    <recommendedName>
        <fullName evidence="12">Probable threonine--tRNA ligase, cytoplasmic</fullName>
        <ecNumber evidence="3">6.1.1.3</ecNumber>
    </recommendedName>
    <alternativeName>
        <fullName evidence="10">Threonyl-tRNA synthetase</fullName>
    </alternativeName>
</protein>
<dbReference type="EMBL" id="KQ087204">
    <property type="protein sequence ID" value="KLT42564.1"/>
    <property type="molecule type" value="Genomic_DNA"/>
</dbReference>
<dbReference type="FunFam" id="3.30.980.10:FF:000005">
    <property type="entry name" value="Threonyl-tRNA synthetase, mitochondrial"/>
    <property type="match status" value="1"/>
</dbReference>
<dbReference type="Pfam" id="PF07973">
    <property type="entry name" value="tRNA_SAD"/>
    <property type="match status" value="1"/>
</dbReference>
<dbReference type="GO" id="GO:0005739">
    <property type="term" value="C:mitochondrion"/>
    <property type="evidence" value="ECO:0007669"/>
    <property type="project" value="TreeGrafter"/>
</dbReference>
<dbReference type="FunFam" id="3.30.930.10:FF:000019">
    <property type="entry name" value="Threonine--tRNA ligase"/>
    <property type="match status" value="1"/>
</dbReference>
<dbReference type="FunFam" id="3.10.20.30:FF:000006">
    <property type="entry name" value="Threonine--tRNA ligase, cytoplasmic"/>
    <property type="match status" value="1"/>
</dbReference>
<dbReference type="SMART" id="SM00863">
    <property type="entry name" value="tRNA_SAD"/>
    <property type="match status" value="1"/>
</dbReference>
<feature type="compositionally biased region" description="Basic and acidic residues" evidence="13">
    <location>
        <begin position="140"/>
        <end position="149"/>
    </location>
</feature>
<dbReference type="Proteomes" id="UP000053611">
    <property type="component" value="Unassembled WGS sequence"/>
</dbReference>
<dbReference type="AlphaFoldDB" id="A0A0J1B4H2"/>
<evidence type="ECO:0000256" key="3">
    <source>
        <dbReference type="ARBA" id="ARBA00013163"/>
    </source>
</evidence>
<dbReference type="InterPro" id="IPR033728">
    <property type="entry name" value="ThrRS_core"/>
</dbReference>
<keyword evidence="7" id="KW-0067">ATP-binding</keyword>
<dbReference type="OrthoDB" id="5423599at2759"/>
<dbReference type="PANTHER" id="PTHR11451:SF46">
    <property type="entry name" value="THREONINE--TRNA LIGASE"/>
    <property type="match status" value="1"/>
</dbReference>
<reference evidence="16 17" key="1">
    <citation type="submission" date="2015-03" db="EMBL/GenBank/DDBJ databases">
        <title>Genomics and transcriptomics of the oil-accumulating basidiomycete yeast T. oleaginosus allow insights into substrate utilization and the diverse evolutionary trajectories of mating systems in fungi.</title>
        <authorList>
            <consortium name="DOE Joint Genome Institute"/>
            <person name="Kourist R."/>
            <person name="Kracht O."/>
            <person name="Bracharz F."/>
            <person name="Lipzen A."/>
            <person name="Nolan M."/>
            <person name="Ohm R."/>
            <person name="Grigoriev I."/>
            <person name="Sun S."/>
            <person name="Heitman J."/>
            <person name="Bruck T."/>
            <person name="Nowrousian M."/>
        </authorList>
    </citation>
    <scope>NUCLEOTIDE SEQUENCE [LARGE SCALE GENOMIC DNA]</scope>
    <source>
        <strain evidence="16 17">IBC0246</strain>
    </source>
</reference>
<dbReference type="GeneID" id="28983732"/>
<dbReference type="InterPro" id="IPR012947">
    <property type="entry name" value="tRNA_SAD"/>
</dbReference>
<proteinExistence type="inferred from homology"/>
<dbReference type="Gene3D" id="3.10.20.30">
    <property type="match status" value="1"/>
</dbReference>
<keyword evidence="8" id="KW-0648">Protein biosynthesis</keyword>
<dbReference type="PROSITE" id="PS51880">
    <property type="entry name" value="TGS"/>
    <property type="match status" value="1"/>
</dbReference>
<keyword evidence="5" id="KW-0436">Ligase</keyword>
<evidence type="ECO:0000256" key="5">
    <source>
        <dbReference type="ARBA" id="ARBA00022598"/>
    </source>
</evidence>
<dbReference type="NCBIfam" id="TIGR00418">
    <property type="entry name" value="thrS"/>
    <property type="match status" value="1"/>
</dbReference>
<dbReference type="FunFam" id="3.40.50.800:FF:000003">
    <property type="entry name" value="Threonine--tRNA ligase 2, cytoplasmic"/>
    <property type="match status" value="1"/>
</dbReference>
<keyword evidence="6" id="KW-0547">Nucleotide-binding</keyword>
<dbReference type="Pfam" id="PF00587">
    <property type="entry name" value="tRNA-synt_2b"/>
    <property type="match status" value="1"/>
</dbReference>
<dbReference type="InterPro" id="IPR002320">
    <property type="entry name" value="Thr-tRNA-ligase_IIa"/>
</dbReference>
<evidence type="ECO:0000256" key="13">
    <source>
        <dbReference type="SAM" id="MobiDB-lite"/>
    </source>
</evidence>
<evidence type="ECO:0000256" key="12">
    <source>
        <dbReference type="ARBA" id="ARBA00072369"/>
    </source>
</evidence>
<feature type="region of interest" description="Disordered" evidence="13">
    <location>
        <begin position="101"/>
        <end position="158"/>
    </location>
</feature>
<feature type="compositionally biased region" description="Low complexity" evidence="13">
    <location>
        <begin position="119"/>
        <end position="139"/>
    </location>
</feature>
<dbReference type="Pfam" id="PF03129">
    <property type="entry name" value="HGTP_anticodon"/>
    <property type="match status" value="1"/>
</dbReference>
<dbReference type="GO" id="GO:0006435">
    <property type="term" value="P:threonyl-tRNA aminoacylation"/>
    <property type="evidence" value="ECO:0007669"/>
    <property type="project" value="InterPro"/>
</dbReference>
<dbReference type="STRING" id="879819.A0A0J1B4H2"/>
<evidence type="ECO:0000313" key="16">
    <source>
        <dbReference type="EMBL" id="KLT42564.1"/>
    </source>
</evidence>
<dbReference type="InterPro" id="IPR018163">
    <property type="entry name" value="Thr/Ala-tRNA-synth_IIc_edit"/>
</dbReference>
<dbReference type="Gene3D" id="3.40.50.800">
    <property type="entry name" value="Anticodon-binding domain"/>
    <property type="match status" value="1"/>
</dbReference>
<evidence type="ECO:0000259" key="14">
    <source>
        <dbReference type="PROSITE" id="PS50862"/>
    </source>
</evidence>
<keyword evidence="4" id="KW-0963">Cytoplasm</keyword>
<evidence type="ECO:0000259" key="15">
    <source>
        <dbReference type="PROSITE" id="PS51880"/>
    </source>
</evidence>
<dbReference type="Gene3D" id="3.30.980.10">
    <property type="entry name" value="Threonyl-trna Synthetase, Chain A, domain 2"/>
    <property type="match status" value="1"/>
</dbReference>
<dbReference type="SUPFAM" id="SSF55186">
    <property type="entry name" value="ThrRS/AlaRS common domain"/>
    <property type="match status" value="1"/>
</dbReference>
<dbReference type="PANTHER" id="PTHR11451">
    <property type="entry name" value="THREONINE-TRNA LIGASE"/>
    <property type="match status" value="1"/>
</dbReference>
<dbReference type="InterPro" id="IPR045864">
    <property type="entry name" value="aa-tRNA-synth_II/BPL/LPL"/>
</dbReference>
<comment type="subcellular location">
    <subcellularLocation>
        <location evidence="1">Cytoplasm</location>
    </subcellularLocation>
</comment>
<keyword evidence="9 16" id="KW-0030">Aminoacyl-tRNA synthetase</keyword>
<dbReference type="EC" id="6.1.1.3" evidence="3"/>
<evidence type="ECO:0000256" key="8">
    <source>
        <dbReference type="ARBA" id="ARBA00022917"/>
    </source>
</evidence>
<evidence type="ECO:0000256" key="4">
    <source>
        <dbReference type="ARBA" id="ARBA00022490"/>
    </source>
</evidence>
<dbReference type="PROSITE" id="PS50862">
    <property type="entry name" value="AA_TRNA_LIGASE_II"/>
    <property type="match status" value="1"/>
</dbReference>
<evidence type="ECO:0000256" key="11">
    <source>
        <dbReference type="ARBA" id="ARBA00049515"/>
    </source>
</evidence>
<gene>
    <name evidence="16" type="ORF">CC85DRAFT_285484</name>
</gene>